<dbReference type="PROSITE" id="PS50213">
    <property type="entry name" value="FAS1"/>
    <property type="match status" value="1"/>
</dbReference>
<dbReference type="InterPro" id="IPR050904">
    <property type="entry name" value="Adhesion/Biosynth-related"/>
</dbReference>
<comment type="caution">
    <text evidence="3">The sequence shown here is derived from an EMBL/GenBank/DDBJ whole genome shotgun (WGS) entry which is preliminary data.</text>
</comment>
<reference evidence="3 4" key="1">
    <citation type="journal article" date="2018" name="Plant J.">
        <title>Genome sequences of Chlorella sorokiniana UTEX 1602 and Micractinium conductrix SAG 241.80: implications to maltose excretion by a green alga.</title>
        <authorList>
            <person name="Arriola M.B."/>
            <person name="Velmurugan N."/>
            <person name="Zhang Y."/>
            <person name="Plunkett M.H."/>
            <person name="Hondzo H."/>
            <person name="Barney B.M."/>
        </authorList>
    </citation>
    <scope>NUCLEOTIDE SEQUENCE [LARGE SCALE GENOMIC DNA]</scope>
    <source>
        <strain evidence="3 4">SAG 241.80</strain>
    </source>
</reference>
<dbReference type="GO" id="GO:0005615">
    <property type="term" value="C:extracellular space"/>
    <property type="evidence" value="ECO:0007669"/>
    <property type="project" value="TreeGrafter"/>
</dbReference>
<dbReference type="SMART" id="SM00554">
    <property type="entry name" value="FAS1"/>
    <property type="match status" value="1"/>
</dbReference>
<evidence type="ECO:0000259" key="2">
    <source>
        <dbReference type="PROSITE" id="PS50213"/>
    </source>
</evidence>
<evidence type="ECO:0000256" key="1">
    <source>
        <dbReference type="SAM" id="SignalP"/>
    </source>
</evidence>
<dbReference type="PANTHER" id="PTHR10900:SF77">
    <property type="entry name" value="FI19380P1"/>
    <property type="match status" value="1"/>
</dbReference>
<evidence type="ECO:0000313" key="3">
    <source>
        <dbReference type="EMBL" id="PSC76241.1"/>
    </source>
</evidence>
<dbReference type="OrthoDB" id="540756at2759"/>
<name>A0A2P6VQ90_9CHLO</name>
<sequence>MMRAVLMVALLALAGSASAKTPKSVAELVVSNPGGDFTILLAAIKAADPSILAALSDPKLAATVFAPTDKAFKRLLKALNVSAEDLLKDKDLLTAVLSYHVIGTPVPSSALKIRQWVQTLLKGKTGVVKITDKFSKKYHEQEVRVYTTSGSNAKVILPDIVAGKSVVHVINRVLIPGKEYFAKGPK</sequence>
<protein>
    <submittedName>
        <fullName evidence="3">Beta-Ig-H3 fasciclin</fullName>
    </submittedName>
</protein>
<organism evidence="3 4">
    <name type="scientific">Micractinium conductrix</name>
    <dbReference type="NCBI Taxonomy" id="554055"/>
    <lineage>
        <taxon>Eukaryota</taxon>
        <taxon>Viridiplantae</taxon>
        <taxon>Chlorophyta</taxon>
        <taxon>core chlorophytes</taxon>
        <taxon>Trebouxiophyceae</taxon>
        <taxon>Chlorellales</taxon>
        <taxon>Chlorellaceae</taxon>
        <taxon>Chlorella clade</taxon>
        <taxon>Micractinium</taxon>
    </lineage>
</organism>
<dbReference type="InterPro" id="IPR000782">
    <property type="entry name" value="FAS1_domain"/>
</dbReference>
<proteinExistence type="predicted"/>
<dbReference type="Gene3D" id="2.30.180.10">
    <property type="entry name" value="FAS1 domain"/>
    <property type="match status" value="1"/>
</dbReference>
<evidence type="ECO:0000313" key="4">
    <source>
        <dbReference type="Proteomes" id="UP000239649"/>
    </source>
</evidence>
<dbReference type="AlphaFoldDB" id="A0A2P6VQ90"/>
<dbReference type="InterPro" id="IPR036378">
    <property type="entry name" value="FAS1_dom_sf"/>
</dbReference>
<feature type="chain" id="PRO_5015149754" evidence="1">
    <location>
        <begin position="20"/>
        <end position="186"/>
    </location>
</feature>
<dbReference type="PANTHER" id="PTHR10900">
    <property type="entry name" value="PERIOSTIN-RELATED"/>
    <property type="match status" value="1"/>
</dbReference>
<dbReference type="Pfam" id="PF02469">
    <property type="entry name" value="Fasciclin"/>
    <property type="match status" value="1"/>
</dbReference>
<dbReference type="EMBL" id="LHPF02000001">
    <property type="protein sequence ID" value="PSC76241.1"/>
    <property type="molecule type" value="Genomic_DNA"/>
</dbReference>
<keyword evidence="4" id="KW-1185">Reference proteome</keyword>
<dbReference type="Proteomes" id="UP000239649">
    <property type="component" value="Unassembled WGS sequence"/>
</dbReference>
<feature type="signal peptide" evidence="1">
    <location>
        <begin position="1"/>
        <end position="19"/>
    </location>
</feature>
<dbReference type="SUPFAM" id="SSF82153">
    <property type="entry name" value="FAS1 domain"/>
    <property type="match status" value="1"/>
</dbReference>
<keyword evidence="1" id="KW-0732">Signal</keyword>
<feature type="domain" description="FAS1" evidence="2">
    <location>
        <begin position="24"/>
        <end position="174"/>
    </location>
</feature>
<accession>A0A2P6VQ90</accession>
<gene>
    <name evidence="3" type="primary">g242</name>
    <name evidence="3" type="ORF">C2E20_0242</name>
</gene>